<dbReference type="AlphaFoldDB" id="A0A0R2CZQ2"/>
<dbReference type="Proteomes" id="UP000051015">
    <property type="component" value="Unassembled WGS sequence"/>
</dbReference>
<keyword evidence="2" id="KW-1185">Reference proteome</keyword>
<evidence type="ECO:0000313" key="1">
    <source>
        <dbReference type="EMBL" id="KRM96650.1"/>
    </source>
</evidence>
<proteinExistence type="predicted"/>
<dbReference type="STRING" id="1423725.FC19_GL000948"/>
<organism evidence="1 2">
    <name type="scientific">Liquorilactobacillus aquaticus DSM 21051</name>
    <dbReference type="NCBI Taxonomy" id="1423725"/>
    <lineage>
        <taxon>Bacteria</taxon>
        <taxon>Bacillati</taxon>
        <taxon>Bacillota</taxon>
        <taxon>Bacilli</taxon>
        <taxon>Lactobacillales</taxon>
        <taxon>Lactobacillaceae</taxon>
        <taxon>Liquorilactobacillus</taxon>
    </lineage>
</organism>
<dbReference type="EMBL" id="AYZD01000015">
    <property type="protein sequence ID" value="KRM96650.1"/>
    <property type="molecule type" value="Genomic_DNA"/>
</dbReference>
<sequence>MNEGELMEANFEIGEKVKCKKFGALNHDFVGSIEKIYENSAMVSIIEHDDSDELAVSDFHKRAIVRLKSMKKIS</sequence>
<reference evidence="1 2" key="1">
    <citation type="journal article" date="2015" name="Genome Announc.">
        <title>Expanding the biotechnology potential of lactobacilli through comparative genomics of 213 strains and associated genera.</title>
        <authorList>
            <person name="Sun Z."/>
            <person name="Harris H.M."/>
            <person name="McCann A."/>
            <person name="Guo C."/>
            <person name="Argimon S."/>
            <person name="Zhang W."/>
            <person name="Yang X."/>
            <person name="Jeffery I.B."/>
            <person name="Cooney J.C."/>
            <person name="Kagawa T.F."/>
            <person name="Liu W."/>
            <person name="Song Y."/>
            <person name="Salvetti E."/>
            <person name="Wrobel A."/>
            <person name="Rasinkangas P."/>
            <person name="Parkhill J."/>
            <person name="Rea M.C."/>
            <person name="O'Sullivan O."/>
            <person name="Ritari J."/>
            <person name="Douillard F.P."/>
            <person name="Paul Ross R."/>
            <person name="Yang R."/>
            <person name="Briner A.E."/>
            <person name="Felis G.E."/>
            <person name="de Vos W.M."/>
            <person name="Barrangou R."/>
            <person name="Klaenhammer T.R."/>
            <person name="Caufield P.W."/>
            <person name="Cui Y."/>
            <person name="Zhang H."/>
            <person name="O'Toole P.W."/>
        </authorList>
    </citation>
    <scope>NUCLEOTIDE SEQUENCE [LARGE SCALE GENOMIC DNA]</scope>
    <source>
        <strain evidence="1 2">DSM 21051</strain>
    </source>
</reference>
<evidence type="ECO:0008006" key="3">
    <source>
        <dbReference type="Google" id="ProtNLM"/>
    </source>
</evidence>
<comment type="caution">
    <text evidence="1">The sequence shown here is derived from an EMBL/GenBank/DDBJ whole genome shotgun (WGS) entry which is preliminary data.</text>
</comment>
<dbReference type="PATRIC" id="fig|1423725.3.peg.976"/>
<accession>A0A0R2CZQ2</accession>
<name>A0A0R2CZQ2_9LACO</name>
<protein>
    <recommendedName>
        <fullName evidence="3">DUF2187 domain-containing protein</fullName>
    </recommendedName>
</protein>
<gene>
    <name evidence="1" type="ORF">FC19_GL000948</name>
</gene>
<evidence type="ECO:0000313" key="2">
    <source>
        <dbReference type="Proteomes" id="UP000051015"/>
    </source>
</evidence>